<evidence type="ECO:0000256" key="4">
    <source>
        <dbReference type="ARBA" id="ARBA00022825"/>
    </source>
</evidence>
<dbReference type="RefSeq" id="WP_141615636.1">
    <property type="nucleotide sequence ID" value="NZ_CP041253.1"/>
</dbReference>
<dbReference type="InterPro" id="IPR023828">
    <property type="entry name" value="Peptidase_S8_Ser-AS"/>
</dbReference>
<dbReference type="EMBL" id="CP041253">
    <property type="protein sequence ID" value="QDH80402.1"/>
    <property type="molecule type" value="Genomic_DNA"/>
</dbReference>
<evidence type="ECO:0000259" key="7">
    <source>
        <dbReference type="Pfam" id="PF18962"/>
    </source>
</evidence>
<dbReference type="InterPro" id="IPR017317">
    <property type="entry name" value="Pept_S8_subtilisin_bacteroid-2"/>
</dbReference>
<dbReference type="PROSITE" id="PS00138">
    <property type="entry name" value="SUBTILASE_SER"/>
    <property type="match status" value="1"/>
</dbReference>
<feature type="active site" description="Charge relay system" evidence="5">
    <location>
        <position position="224"/>
    </location>
</feature>
<dbReference type="InterPro" id="IPR000209">
    <property type="entry name" value="Peptidase_S8/S53_dom"/>
</dbReference>
<evidence type="ECO:0000256" key="3">
    <source>
        <dbReference type="ARBA" id="ARBA00022801"/>
    </source>
</evidence>
<dbReference type="InterPro" id="IPR036852">
    <property type="entry name" value="Peptidase_S8/S53_dom_sf"/>
</dbReference>
<comment type="similarity">
    <text evidence="1 5">Belongs to the peptidase S8 family.</text>
</comment>
<evidence type="ECO:0000313" key="9">
    <source>
        <dbReference type="Proteomes" id="UP000316614"/>
    </source>
</evidence>
<dbReference type="Proteomes" id="UP000316614">
    <property type="component" value="Chromosome"/>
</dbReference>
<dbReference type="NCBIfam" id="TIGR04183">
    <property type="entry name" value="Por_Secre_tail"/>
    <property type="match status" value="1"/>
</dbReference>
<evidence type="ECO:0000259" key="6">
    <source>
        <dbReference type="Pfam" id="PF00082"/>
    </source>
</evidence>
<dbReference type="PRINTS" id="PR00723">
    <property type="entry name" value="SUBTILISIN"/>
</dbReference>
<dbReference type="Pfam" id="PF00082">
    <property type="entry name" value="Peptidase_S8"/>
    <property type="match status" value="1"/>
</dbReference>
<evidence type="ECO:0000313" key="8">
    <source>
        <dbReference type="EMBL" id="QDH80402.1"/>
    </source>
</evidence>
<proteinExistence type="inferred from homology"/>
<name>A0A514CKS5_9BACT</name>
<dbReference type="InterPro" id="IPR051048">
    <property type="entry name" value="Peptidase_S8/S53_subtilisin"/>
</dbReference>
<accession>A0A514CKS5</accession>
<evidence type="ECO:0000256" key="5">
    <source>
        <dbReference type="PROSITE-ProRule" id="PRU01240"/>
    </source>
</evidence>
<keyword evidence="3 5" id="KW-0378">Hydrolase</keyword>
<feature type="active site" description="Charge relay system" evidence="5">
    <location>
        <position position="183"/>
    </location>
</feature>
<evidence type="ECO:0000256" key="2">
    <source>
        <dbReference type="ARBA" id="ARBA00022670"/>
    </source>
</evidence>
<dbReference type="Pfam" id="PF18962">
    <property type="entry name" value="Por_Secre_tail"/>
    <property type="match status" value="1"/>
</dbReference>
<dbReference type="SUPFAM" id="SSF52743">
    <property type="entry name" value="Subtilisin-like"/>
    <property type="match status" value="1"/>
</dbReference>
<dbReference type="KEGG" id="echi:FKX85_15685"/>
<dbReference type="InterPro" id="IPR026444">
    <property type="entry name" value="Secre_tail"/>
</dbReference>
<dbReference type="GO" id="GO:0004252">
    <property type="term" value="F:serine-type endopeptidase activity"/>
    <property type="evidence" value="ECO:0007669"/>
    <property type="project" value="UniProtKB-UniRule"/>
</dbReference>
<dbReference type="CDD" id="cd07493">
    <property type="entry name" value="Peptidases_S8_9"/>
    <property type="match status" value="1"/>
</dbReference>
<feature type="domain" description="Secretion system C-terminal sorting" evidence="7">
    <location>
        <begin position="474"/>
        <end position="549"/>
    </location>
</feature>
<dbReference type="GO" id="GO:0006508">
    <property type="term" value="P:proteolysis"/>
    <property type="evidence" value="ECO:0007669"/>
    <property type="project" value="UniProtKB-KW"/>
</dbReference>
<feature type="domain" description="Peptidase S8/S53" evidence="6">
    <location>
        <begin position="174"/>
        <end position="448"/>
    </location>
</feature>
<evidence type="ECO:0000256" key="1">
    <source>
        <dbReference type="ARBA" id="ARBA00011073"/>
    </source>
</evidence>
<keyword evidence="2 5" id="KW-0645">Protease</keyword>
<keyword evidence="4 5" id="KW-0720">Serine protease</keyword>
<dbReference type="OrthoDB" id="9792152at2"/>
<dbReference type="PIRSF" id="PIRSF037903">
    <property type="entry name" value="Subtilisin_rel_GFO_2223"/>
    <property type="match status" value="1"/>
</dbReference>
<organism evidence="8 9">
    <name type="scientific">Echinicola soli</name>
    <dbReference type="NCBI Taxonomy" id="2591634"/>
    <lineage>
        <taxon>Bacteria</taxon>
        <taxon>Pseudomonadati</taxon>
        <taxon>Bacteroidota</taxon>
        <taxon>Cytophagia</taxon>
        <taxon>Cytophagales</taxon>
        <taxon>Cyclobacteriaceae</taxon>
        <taxon>Echinicola</taxon>
    </lineage>
</organism>
<reference evidence="8 9" key="1">
    <citation type="submission" date="2019-06" db="EMBL/GenBank/DDBJ databases">
        <title>Echinicola alkalisoli sp. nov. isolated from saline soil.</title>
        <authorList>
            <person name="Sun J.-Q."/>
            <person name="Xu L."/>
        </authorList>
    </citation>
    <scope>NUCLEOTIDE SEQUENCE [LARGE SCALE GENOMIC DNA]</scope>
    <source>
        <strain evidence="8 9">LN3S3</strain>
    </source>
</reference>
<dbReference type="PROSITE" id="PS51892">
    <property type="entry name" value="SUBTILASE"/>
    <property type="match status" value="1"/>
</dbReference>
<feature type="active site" description="Charge relay system" evidence="5">
    <location>
        <position position="402"/>
    </location>
</feature>
<dbReference type="InterPro" id="IPR015500">
    <property type="entry name" value="Peptidase_S8_subtilisin-rel"/>
</dbReference>
<dbReference type="PANTHER" id="PTHR43399:SF4">
    <property type="entry name" value="CELL WALL-ASSOCIATED PROTEASE"/>
    <property type="match status" value="1"/>
</dbReference>
<dbReference type="Gene3D" id="3.40.50.200">
    <property type="entry name" value="Peptidase S8/S53 domain"/>
    <property type="match status" value="1"/>
</dbReference>
<dbReference type="AlphaFoldDB" id="A0A514CKS5"/>
<gene>
    <name evidence="8" type="ORF">FKX85_15685</name>
</gene>
<dbReference type="PANTHER" id="PTHR43399">
    <property type="entry name" value="SUBTILISIN-RELATED"/>
    <property type="match status" value="1"/>
</dbReference>
<protein>
    <submittedName>
        <fullName evidence="8">S8 family serine peptidase</fullName>
    </submittedName>
</protein>
<keyword evidence="9" id="KW-1185">Reference proteome</keyword>
<sequence length="550" mass="60046">MDNIRKFIAAVGLIILSAAAVKGQDRYAIHYKYKPQEIYHLDEPATFLSQKAIARRERNAVVLDSTDLPVSQKYVDAVKDIVINVQYSSKWMNASIVVATDEQISAIKELPFIKEEGIEQIAKGFYTDGKEQKTNILNHPVSIRLLSKTNDEEDYAFQNNLIGIPAMHAEGLTGKGVTIAVFDGGFLNTDKIGGMKHLFDNNQILATRDFVMPWSENVYRSETHGTAALSLIASNDASTLVAGAYDADYVLCITEDVASEYRIEEYNWVRAAEFADSLGVDIISSSLGYATFTESSMDYTKSDLDGKTATITQGAVMAAERGILVINSAGNEGSGSEMTISAPADADGILSVGAVSKDLTKASFSSVGPTADGRIKPDVVALGRGVRLWQGANTTSTANGTSFSAPQISALAAGLWQGRPEWTKDQLIHYILQSSSQFKDPDSQLGYGIPDFELAYYGEILDVVARPEVANTKIYPNPTDGKELFIQFGSKKACEFTMINKSGQVINQDKLVRTSNDVPYEVEIAKITSGFYIVQLMEGLNIERHKIIIK</sequence>